<reference evidence="2 3" key="1">
    <citation type="submission" date="2018-09" db="EMBL/GenBank/DDBJ databases">
        <title>YIM 75000 draft genome.</title>
        <authorList>
            <person name="Tang S."/>
            <person name="Feng Y."/>
        </authorList>
    </citation>
    <scope>NUCLEOTIDE SEQUENCE [LARGE SCALE GENOMIC DNA]</scope>
    <source>
        <strain evidence="2 3">YIM 75000</strain>
    </source>
</reference>
<evidence type="ECO:0000313" key="3">
    <source>
        <dbReference type="Proteomes" id="UP000265614"/>
    </source>
</evidence>
<feature type="transmembrane region" description="Helical" evidence="1">
    <location>
        <begin position="42"/>
        <end position="63"/>
    </location>
</feature>
<dbReference type="EMBL" id="QZEZ01000001">
    <property type="protein sequence ID" value="RJK98212.1"/>
    <property type="molecule type" value="Genomic_DNA"/>
</dbReference>
<organism evidence="2 3">
    <name type="scientific">Vallicoccus soli</name>
    <dbReference type="NCBI Taxonomy" id="2339232"/>
    <lineage>
        <taxon>Bacteria</taxon>
        <taxon>Bacillati</taxon>
        <taxon>Actinomycetota</taxon>
        <taxon>Actinomycetes</taxon>
        <taxon>Motilibacterales</taxon>
        <taxon>Vallicoccaceae</taxon>
        <taxon>Vallicoccus</taxon>
    </lineage>
</organism>
<gene>
    <name evidence="2" type="ORF">D5H78_04760</name>
</gene>
<keyword evidence="1" id="KW-0812">Transmembrane</keyword>
<comment type="caution">
    <text evidence="2">The sequence shown here is derived from an EMBL/GenBank/DDBJ whole genome shotgun (WGS) entry which is preliminary data.</text>
</comment>
<keyword evidence="1" id="KW-0472">Membrane</keyword>
<protein>
    <submittedName>
        <fullName evidence="2">Uncharacterized protein</fullName>
    </submittedName>
</protein>
<dbReference type="Proteomes" id="UP000265614">
    <property type="component" value="Unassembled WGS sequence"/>
</dbReference>
<evidence type="ECO:0000313" key="2">
    <source>
        <dbReference type="EMBL" id="RJK98212.1"/>
    </source>
</evidence>
<evidence type="ECO:0000256" key="1">
    <source>
        <dbReference type="SAM" id="Phobius"/>
    </source>
</evidence>
<keyword evidence="1" id="KW-1133">Transmembrane helix</keyword>
<proteinExistence type="predicted"/>
<dbReference type="AlphaFoldDB" id="A0A3A3Z459"/>
<accession>A0A3A3Z459</accession>
<dbReference type="RefSeq" id="WP_119949137.1">
    <property type="nucleotide sequence ID" value="NZ_QZEZ01000001.1"/>
</dbReference>
<keyword evidence="3" id="KW-1185">Reference proteome</keyword>
<sequence length="70" mass="7293">MNPLTKNARISAAVSFATAAISLGSAVRDLRSARSKGDRLAMVDGLVSAAAVVTGLLVVYRALRHPEEEA</sequence>
<name>A0A3A3Z459_9ACTN</name>